<comment type="subcellular location">
    <subcellularLocation>
        <location evidence="1">Virion membrane</location>
        <topology evidence="1">Single-pass type I membrane protein</topology>
    </subcellularLocation>
</comment>
<dbReference type="InterPro" id="IPR038172">
    <property type="entry name" value="Herpes_glycoH_C_sf"/>
</dbReference>
<dbReference type="GeneID" id="19735497"/>
<dbReference type="KEGG" id="vg:19735497"/>
<dbReference type="GO" id="GO:0019064">
    <property type="term" value="P:fusion of virus membrane with host plasma membrane"/>
    <property type="evidence" value="ECO:0007669"/>
    <property type="project" value="UniProtKB-KW"/>
</dbReference>
<evidence type="ECO:0000256" key="15">
    <source>
        <dbReference type="ARBA" id="ARBA00023180"/>
    </source>
</evidence>
<evidence type="ECO:0000256" key="16">
    <source>
        <dbReference type="ARBA" id="ARBA00023296"/>
    </source>
</evidence>
<keyword evidence="13" id="KW-1039">Host endosome</keyword>
<keyword evidence="12 17" id="KW-1133">Transmembrane helix</keyword>
<dbReference type="Pfam" id="PF17488">
    <property type="entry name" value="Herpes_glycoH_C"/>
    <property type="match status" value="1"/>
</dbReference>
<dbReference type="Proteomes" id="UP000168428">
    <property type="component" value="Segment"/>
</dbReference>
<dbReference type="Gene3D" id="2.60.40.3190">
    <property type="entry name" value="Herpesvirus glycoprotein H, C-terminal domain"/>
    <property type="match status" value="1"/>
</dbReference>
<evidence type="ECO:0000313" key="19">
    <source>
        <dbReference type="EMBL" id="AIA62059.1"/>
    </source>
</evidence>
<evidence type="ECO:0000256" key="17">
    <source>
        <dbReference type="SAM" id="Phobius"/>
    </source>
</evidence>
<feature type="domain" description="Herpesvirus glycoprotein H C-terminal" evidence="18">
    <location>
        <begin position="548"/>
        <end position="689"/>
    </location>
</feature>
<keyword evidence="5" id="KW-1162">Viral penetration into host cytoplasm</keyword>
<keyword evidence="11" id="KW-0730">Sialic acid</keyword>
<keyword evidence="7" id="KW-0732">Signal</keyword>
<evidence type="ECO:0000256" key="9">
    <source>
        <dbReference type="ARBA" id="ARBA00022870"/>
    </source>
</evidence>
<dbReference type="InterPro" id="IPR003493">
    <property type="entry name" value="Herpes_gH"/>
</dbReference>
<dbReference type="Gene3D" id="3.90.380.20">
    <property type="entry name" value="Herpesvirus glycoprotein H, domain D-II"/>
    <property type="match status" value="1"/>
</dbReference>
<reference evidence="19 20" key="1">
    <citation type="journal article" date="2014" name="Vet. Microbiol.">
        <title>Malignant catarrhal fever in American bison (Bison bison) experimentally infected with alcelaphine herpesvirus 2.</title>
        <authorList>
            <person name="Taus N.S."/>
            <person name="O'Toole D."/>
            <person name="Herndon D.R."/>
            <person name="Cunha C.W."/>
            <person name="Warg J.V."/>
            <person name="Seal B.S."/>
            <person name="Brooking A."/>
            <person name="Li H."/>
        </authorList>
    </citation>
    <scope>NUCLEOTIDE SEQUENCE [LARGE SCALE GENOMIC DNA]</scope>
    <source>
        <strain evidence="19">Topi-AlHV-2</strain>
    </source>
</reference>
<gene>
    <name evidence="19" type="ORF">ALHV2gp19</name>
</gene>
<dbReference type="Pfam" id="PF02489">
    <property type="entry name" value="Herpes_glycop_H"/>
    <property type="match status" value="1"/>
</dbReference>
<evidence type="ECO:0000313" key="20">
    <source>
        <dbReference type="Proteomes" id="UP000168428"/>
    </source>
</evidence>
<keyword evidence="9" id="KW-1043">Host membrane</keyword>
<evidence type="ECO:0000256" key="12">
    <source>
        <dbReference type="ARBA" id="ARBA00022989"/>
    </source>
</evidence>
<evidence type="ECO:0000256" key="8">
    <source>
        <dbReference type="ARBA" id="ARBA00022844"/>
    </source>
</evidence>
<evidence type="ECO:0000256" key="14">
    <source>
        <dbReference type="ARBA" id="ARBA00023136"/>
    </source>
</evidence>
<sequence length="725" mass="82587">MLLLILACAAGAYAVTTPSPRQPPTSTPPVRLAPSTELIITLDGTYHSITLDMTYIREYIRAEYIEALWNASNVYEPLQTTYDKYKDVYKFPNQSIKVKTRNSGSICTQVNKSTEVDFYKSITTQTVNGRYDGDLGISNHQLGQQLFFYVNNVFPVENAFFPARRHVVYSSISLAGGTYQLAAMATTNYVSLVVIKKISSVVTHEATIVFGHKKFLPSLRGSITKFDISLVNNNANELLLLTSHKDYEYFSKTVFPKNWTDVFTQITAHTVEELAQLLQTSMVDFARKGRCRSVYFNSQFLTTYLSVMALYYKLGIEFASKDERQISLQCILPKLYEANVCFDMLHRCFENQYSRGFQSDGIRRLSAAMLGAMPFEPNRGLSVPTNWFLKTLYFVDGKLDSQNKGLHGITLILMDIYTRYLTNFTLTLEERETLFYVYNALRGRTHLSTTMKNKYVSLIYCYTTSMCSASELAWGVEFWGEDSTHNAHHSFSPCFMSLRFDYSLEKLNIEGSQDIKLTQTQLSNGVSAMYSLLKRKSSTWTIDSLAIKPCIHNASFVKMIIPFTNISYVISQAVAAPGITYDVSETFLKSSMVITVVNNSNCRNMTLTKEVLKIPIVLNMTHPKIQCQLCDSAVISYDEYDGLQTMVYISNYRVQQDLFSDYSIFFDFNNMHTHYLLLMNNGTLFEIKGLYANRAMNVIIILLFTIASLAGVFIVYKIIMYMTFK</sequence>
<keyword evidence="20" id="KW-1185">Reference proteome</keyword>
<evidence type="ECO:0000256" key="3">
    <source>
        <dbReference type="ARBA" id="ARBA00022511"/>
    </source>
</evidence>
<evidence type="ECO:0000256" key="5">
    <source>
        <dbReference type="ARBA" id="ARBA00022595"/>
    </source>
</evidence>
<evidence type="ECO:0000259" key="18">
    <source>
        <dbReference type="Pfam" id="PF17488"/>
    </source>
</evidence>
<evidence type="ECO:0000256" key="6">
    <source>
        <dbReference type="ARBA" id="ARBA00022692"/>
    </source>
</evidence>
<dbReference type="GO" id="GO:0046718">
    <property type="term" value="P:symbiont entry into host cell"/>
    <property type="evidence" value="ECO:0007669"/>
    <property type="project" value="UniProtKB-KW"/>
</dbReference>
<keyword evidence="14 17" id="KW-0472">Membrane</keyword>
<evidence type="ECO:0000256" key="7">
    <source>
        <dbReference type="ARBA" id="ARBA00022729"/>
    </source>
</evidence>
<keyword evidence="3" id="KW-1032">Host cell membrane</keyword>
<evidence type="ECO:0000256" key="13">
    <source>
        <dbReference type="ARBA" id="ARBA00023046"/>
    </source>
</evidence>
<evidence type="ECO:0000256" key="1">
    <source>
        <dbReference type="ARBA" id="ARBA00004563"/>
    </source>
</evidence>
<keyword evidence="16" id="KW-1160">Virus entry into host cell</keyword>
<organism evidence="19 20">
    <name type="scientific">Alcelaphine gammaherpesvirus 2</name>
    <dbReference type="NCBI Taxonomy" id="138184"/>
    <lineage>
        <taxon>Viruses</taxon>
        <taxon>Duplodnaviria</taxon>
        <taxon>Heunggongvirae</taxon>
        <taxon>Peploviricota</taxon>
        <taxon>Herviviricetes</taxon>
        <taxon>Herpesvirales</taxon>
        <taxon>Orthoherpesviridae</taxon>
        <taxon>Gammaherpesvirinae</taxon>
        <taxon>Macavirus</taxon>
        <taxon>Macavirus alcelaphinegamma2</taxon>
    </lineage>
</organism>
<dbReference type="HAMAP" id="MF_04033">
    <property type="entry name" value="HSV_GH"/>
    <property type="match status" value="1"/>
</dbReference>
<keyword evidence="15" id="KW-0325">Glycoprotein</keyword>
<dbReference type="InterPro" id="IPR035305">
    <property type="entry name" value="Herpes_glycoH_C"/>
</dbReference>
<dbReference type="EMBL" id="KF274499">
    <property type="protein sequence ID" value="AIA62059.1"/>
    <property type="molecule type" value="Genomic_DNA"/>
</dbReference>
<keyword evidence="8" id="KW-0946">Virion</keyword>
<evidence type="ECO:0000256" key="11">
    <source>
        <dbReference type="ARBA" id="ARBA00022981"/>
    </source>
</evidence>
<name>A0A068A9W7_9GAMA</name>
<dbReference type="RefSeq" id="YP_009044405.1">
    <property type="nucleotide sequence ID" value="NC_024382.1"/>
</dbReference>
<keyword evidence="6 17" id="KW-0812">Transmembrane</keyword>
<dbReference type="GO" id="GO:0055036">
    <property type="term" value="C:virion membrane"/>
    <property type="evidence" value="ECO:0007669"/>
    <property type="project" value="UniProtKB-SubCell"/>
</dbReference>
<accession>A0A068A9W7</accession>
<dbReference type="OrthoDB" id="6582at10239"/>
<keyword evidence="2" id="KW-1168">Fusion of virus membrane with host membrane</keyword>
<evidence type="ECO:0000256" key="10">
    <source>
        <dbReference type="ARBA" id="ARBA00022879"/>
    </source>
</evidence>
<feature type="transmembrane region" description="Helical" evidence="17">
    <location>
        <begin position="698"/>
        <end position="719"/>
    </location>
</feature>
<proteinExistence type="inferred from homology"/>
<evidence type="ECO:0000256" key="2">
    <source>
        <dbReference type="ARBA" id="ARBA00022506"/>
    </source>
</evidence>
<protein>
    <submittedName>
        <fullName evidence="19">Orf22</fullName>
    </submittedName>
</protein>
<keyword evidence="10" id="KW-0261">Viral envelope protein</keyword>
<evidence type="ECO:0000256" key="4">
    <source>
        <dbReference type="ARBA" id="ARBA00022521"/>
    </source>
</evidence>
<dbReference type="GO" id="GO:0019031">
    <property type="term" value="C:viral envelope"/>
    <property type="evidence" value="ECO:0007669"/>
    <property type="project" value="UniProtKB-KW"/>
</dbReference>
<keyword evidence="4" id="KW-1169">Fusion of virus membrane with host cell membrane</keyword>